<evidence type="ECO:0000313" key="3">
    <source>
        <dbReference type="Proteomes" id="UP000324222"/>
    </source>
</evidence>
<organism evidence="2 3">
    <name type="scientific">Portunus trituberculatus</name>
    <name type="common">Swimming crab</name>
    <name type="synonym">Neptunus trituberculatus</name>
    <dbReference type="NCBI Taxonomy" id="210409"/>
    <lineage>
        <taxon>Eukaryota</taxon>
        <taxon>Metazoa</taxon>
        <taxon>Ecdysozoa</taxon>
        <taxon>Arthropoda</taxon>
        <taxon>Crustacea</taxon>
        <taxon>Multicrustacea</taxon>
        <taxon>Malacostraca</taxon>
        <taxon>Eumalacostraca</taxon>
        <taxon>Eucarida</taxon>
        <taxon>Decapoda</taxon>
        <taxon>Pleocyemata</taxon>
        <taxon>Brachyura</taxon>
        <taxon>Eubrachyura</taxon>
        <taxon>Portunoidea</taxon>
        <taxon>Portunidae</taxon>
        <taxon>Portuninae</taxon>
        <taxon>Portunus</taxon>
    </lineage>
</organism>
<dbReference type="AlphaFoldDB" id="A0A5B7HE50"/>
<dbReference type="Proteomes" id="UP000324222">
    <property type="component" value="Unassembled WGS sequence"/>
</dbReference>
<protein>
    <submittedName>
        <fullName evidence="2">Uncharacterized protein</fullName>
    </submittedName>
</protein>
<feature type="compositionally biased region" description="Polar residues" evidence="1">
    <location>
        <begin position="72"/>
        <end position="84"/>
    </location>
</feature>
<feature type="region of interest" description="Disordered" evidence="1">
    <location>
        <begin position="72"/>
        <end position="96"/>
    </location>
</feature>
<proteinExistence type="predicted"/>
<dbReference type="EMBL" id="VSRR010031393">
    <property type="protein sequence ID" value="MPC70590.1"/>
    <property type="molecule type" value="Genomic_DNA"/>
</dbReference>
<evidence type="ECO:0000313" key="2">
    <source>
        <dbReference type="EMBL" id="MPC70590.1"/>
    </source>
</evidence>
<gene>
    <name evidence="2" type="ORF">E2C01_064842</name>
</gene>
<keyword evidence="3" id="KW-1185">Reference proteome</keyword>
<comment type="caution">
    <text evidence="2">The sequence shown here is derived from an EMBL/GenBank/DDBJ whole genome shotgun (WGS) entry which is preliminary data.</text>
</comment>
<sequence>MDGTDSVIKLQGPIAVLSKQKASEYRLRYKVLFTRSNVSGCPFVSCSRDSPTQCSLSASQFDAPLVKVSAGQSVNRESNQSQVKGSAKRAAQTRPP</sequence>
<reference evidence="2 3" key="1">
    <citation type="submission" date="2019-05" db="EMBL/GenBank/DDBJ databases">
        <title>Another draft genome of Portunus trituberculatus and its Hox gene families provides insights of decapod evolution.</title>
        <authorList>
            <person name="Jeong J.-H."/>
            <person name="Song I."/>
            <person name="Kim S."/>
            <person name="Choi T."/>
            <person name="Kim D."/>
            <person name="Ryu S."/>
            <person name="Kim W."/>
        </authorList>
    </citation>
    <scope>NUCLEOTIDE SEQUENCE [LARGE SCALE GENOMIC DNA]</scope>
    <source>
        <tissue evidence="2">Muscle</tissue>
    </source>
</reference>
<accession>A0A5B7HE50</accession>
<evidence type="ECO:0000256" key="1">
    <source>
        <dbReference type="SAM" id="MobiDB-lite"/>
    </source>
</evidence>
<name>A0A5B7HE50_PORTR</name>